<evidence type="ECO:0000256" key="6">
    <source>
        <dbReference type="ARBA" id="ARBA00023042"/>
    </source>
</evidence>
<dbReference type="PANTHER" id="PTHR12189:SF2">
    <property type="entry name" value="MRNA CAP GUANINE-N7 METHYLTRANSFERASE"/>
    <property type="match status" value="1"/>
</dbReference>
<dbReference type="PANTHER" id="PTHR12189">
    <property type="entry name" value="MRNA GUANINE-7- METHYLTRANSFERASE"/>
    <property type="match status" value="1"/>
</dbReference>
<keyword evidence="2 10" id="KW-0489">Methyltransferase</keyword>
<evidence type="ECO:0000259" key="9">
    <source>
        <dbReference type="PROSITE" id="PS51562"/>
    </source>
</evidence>
<dbReference type="PROSITE" id="PS51562">
    <property type="entry name" value="RNA_CAP0_MT"/>
    <property type="match status" value="1"/>
</dbReference>
<protein>
    <recommendedName>
        <fullName evidence="1">mRNA (guanine-N(7))-methyltransferase</fullName>
        <ecNumber evidence="1">2.1.1.56</ecNumber>
    </recommendedName>
</protein>
<dbReference type="EMBL" id="UYJE01005776">
    <property type="protein sequence ID" value="VDI40258.1"/>
    <property type="molecule type" value="Genomic_DNA"/>
</dbReference>
<evidence type="ECO:0000256" key="3">
    <source>
        <dbReference type="ARBA" id="ARBA00022679"/>
    </source>
</evidence>
<dbReference type="InterPro" id="IPR029063">
    <property type="entry name" value="SAM-dependent_MTases_sf"/>
</dbReference>
<dbReference type="Proteomes" id="UP000596742">
    <property type="component" value="Unassembled WGS sequence"/>
</dbReference>
<keyword evidence="11" id="KW-1185">Reference proteome</keyword>
<evidence type="ECO:0000256" key="1">
    <source>
        <dbReference type="ARBA" id="ARBA00011926"/>
    </source>
</evidence>
<accession>A0A8B6EWS1</accession>
<proteinExistence type="predicted"/>
<evidence type="ECO:0000256" key="5">
    <source>
        <dbReference type="ARBA" id="ARBA00022884"/>
    </source>
</evidence>
<evidence type="ECO:0000313" key="10">
    <source>
        <dbReference type="EMBL" id="VDI40258.1"/>
    </source>
</evidence>
<feature type="domain" description="MRNA cap 0 methyltransferase" evidence="9">
    <location>
        <begin position="78"/>
        <end position="406"/>
    </location>
</feature>
<dbReference type="InterPro" id="IPR039753">
    <property type="entry name" value="RG7MT1"/>
</dbReference>
<keyword evidence="6" id="KW-0506">mRNA capping</keyword>
<feature type="compositionally biased region" description="Basic and acidic residues" evidence="8">
    <location>
        <begin position="420"/>
        <end position="444"/>
    </location>
</feature>
<dbReference type="Pfam" id="PF03291">
    <property type="entry name" value="mRNA_G-N7_MeTrfase"/>
    <property type="match status" value="1"/>
</dbReference>
<dbReference type="SUPFAM" id="SSF53335">
    <property type="entry name" value="S-adenosyl-L-methionine-dependent methyltransferases"/>
    <property type="match status" value="1"/>
</dbReference>
<keyword evidence="5" id="KW-0694">RNA-binding</keyword>
<dbReference type="GO" id="GO:0003723">
    <property type="term" value="F:RNA binding"/>
    <property type="evidence" value="ECO:0007669"/>
    <property type="project" value="UniProtKB-KW"/>
</dbReference>
<gene>
    <name evidence="10" type="ORF">MGAL_10B074667</name>
</gene>
<sequence>MDFVLNKKGQKIHEIGEHALLPASSNENWLLYDSVVVCGKKEVETQKPQGPQAVDLTGTVAKHYNELQEAGLETRKDSRIFFLRNFNNWIKSVVIGETINRLRDENTSDLKVSVLDLCAGKGGDLLKWRKGRISKLICADIAETSVEQSEVRYNDMVDKNSRDRYPQPIFKAEFIAADCTKKRLKDLYKDPSTEFDLCSCQFSFHYCFESIQQAEMMLRNACECLRLGGYFIGTTPNSYEILHRLRQTTDNSFGNDVYRITYQSDDIENIPLFGAKYNFHLEGVVDCPEFLVNFQALEKLAEEFGMKLVLRKPFAEYFKEKSEHGDHSSLLRKMKALETYPADRESNLVSEKPEDYKTVEAVVKHLQESDDQAADDRHRRPVKVGTLSQAEWEATTIYCVFVFQKVVDKRTGQTFTPKNQETHKRPADDQNRTDQSESKTQKVT</sequence>
<dbReference type="GO" id="GO:0004482">
    <property type="term" value="F:mRNA 5'-cap (guanine-N7-)-methyltransferase activity"/>
    <property type="evidence" value="ECO:0007669"/>
    <property type="project" value="UniProtKB-EC"/>
</dbReference>
<dbReference type="EC" id="2.1.1.56" evidence="1"/>
<dbReference type="OrthoDB" id="10248867at2759"/>
<feature type="region of interest" description="Disordered" evidence="8">
    <location>
        <begin position="412"/>
        <end position="444"/>
    </location>
</feature>
<comment type="caution">
    <text evidence="10">The sequence shown here is derived from an EMBL/GenBank/DDBJ whole genome shotgun (WGS) entry which is preliminary data.</text>
</comment>
<dbReference type="AlphaFoldDB" id="A0A8B6EWS1"/>
<organism evidence="10 11">
    <name type="scientific">Mytilus galloprovincialis</name>
    <name type="common">Mediterranean mussel</name>
    <dbReference type="NCBI Taxonomy" id="29158"/>
    <lineage>
        <taxon>Eukaryota</taxon>
        <taxon>Metazoa</taxon>
        <taxon>Spiralia</taxon>
        <taxon>Lophotrochozoa</taxon>
        <taxon>Mollusca</taxon>
        <taxon>Bivalvia</taxon>
        <taxon>Autobranchia</taxon>
        <taxon>Pteriomorphia</taxon>
        <taxon>Mytilida</taxon>
        <taxon>Mytiloidea</taxon>
        <taxon>Mytilidae</taxon>
        <taxon>Mytilinae</taxon>
        <taxon>Mytilus</taxon>
    </lineage>
</organism>
<evidence type="ECO:0000256" key="7">
    <source>
        <dbReference type="ARBA" id="ARBA00044712"/>
    </source>
</evidence>
<dbReference type="InterPro" id="IPR004971">
    <property type="entry name" value="mRNA_G-N7_MeTrfase_dom"/>
</dbReference>
<keyword evidence="6" id="KW-0507">mRNA processing</keyword>
<evidence type="ECO:0000256" key="4">
    <source>
        <dbReference type="ARBA" id="ARBA00022691"/>
    </source>
</evidence>
<evidence type="ECO:0000256" key="2">
    <source>
        <dbReference type="ARBA" id="ARBA00022603"/>
    </source>
</evidence>
<comment type="catalytic activity">
    <reaction evidence="7">
        <text>a 5'-end (5'-triphosphoguanosine)-ribonucleoside in mRNA + S-adenosyl-L-methionine = a 5'-end (N(7)-methyl 5'-triphosphoguanosine)-ribonucleoside in mRNA + S-adenosyl-L-homocysteine</text>
        <dbReference type="Rhea" id="RHEA:67008"/>
        <dbReference type="Rhea" id="RHEA-COMP:17166"/>
        <dbReference type="Rhea" id="RHEA-COMP:17167"/>
        <dbReference type="ChEBI" id="CHEBI:57856"/>
        <dbReference type="ChEBI" id="CHEBI:59789"/>
        <dbReference type="ChEBI" id="CHEBI:156461"/>
        <dbReference type="ChEBI" id="CHEBI:167617"/>
        <dbReference type="EC" id="2.1.1.56"/>
    </reaction>
</comment>
<dbReference type="CDD" id="cd02440">
    <property type="entry name" value="AdoMet_MTases"/>
    <property type="match status" value="1"/>
</dbReference>
<reference evidence="10" key="1">
    <citation type="submission" date="2018-11" db="EMBL/GenBank/DDBJ databases">
        <authorList>
            <person name="Alioto T."/>
            <person name="Alioto T."/>
        </authorList>
    </citation>
    <scope>NUCLEOTIDE SEQUENCE</scope>
</reference>
<dbReference type="Gene3D" id="3.40.50.150">
    <property type="entry name" value="Vaccinia Virus protein VP39"/>
    <property type="match status" value="1"/>
</dbReference>
<keyword evidence="4" id="KW-0949">S-adenosyl-L-methionine</keyword>
<evidence type="ECO:0000256" key="8">
    <source>
        <dbReference type="SAM" id="MobiDB-lite"/>
    </source>
</evidence>
<name>A0A8B6EWS1_MYTGA</name>
<keyword evidence="3 10" id="KW-0808">Transferase</keyword>
<dbReference type="GO" id="GO:0005634">
    <property type="term" value="C:nucleus"/>
    <property type="evidence" value="ECO:0007669"/>
    <property type="project" value="TreeGrafter"/>
</dbReference>
<evidence type="ECO:0000313" key="11">
    <source>
        <dbReference type="Proteomes" id="UP000596742"/>
    </source>
</evidence>